<dbReference type="Proteomes" id="UP000023152">
    <property type="component" value="Unassembled WGS sequence"/>
</dbReference>
<proteinExistence type="predicted"/>
<keyword evidence="2" id="KW-1185">Reference proteome</keyword>
<feature type="non-terminal residue" evidence="1">
    <location>
        <position position="1"/>
    </location>
</feature>
<reference evidence="1 2" key="1">
    <citation type="journal article" date="2013" name="Curr. Biol.">
        <title>The Genome of the Foraminiferan Reticulomyxa filosa.</title>
        <authorList>
            <person name="Glockner G."/>
            <person name="Hulsmann N."/>
            <person name="Schleicher M."/>
            <person name="Noegel A.A."/>
            <person name="Eichinger L."/>
            <person name="Gallinger C."/>
            <person name="Pawlowski J."/>
            <person name="Sierra R."/>
            <person name="Euteneuer U."/>
            <person name="Pillet L."/>
            <person name="Moustafa A."/>
            <person name="Platzer M."/>
            <person name="Groth M."/>
            <person name="Szafranski K."/>
            <person name="Schliwa M."/>
        </authorList>
    </citation>
    <scope>NUCLEOTIDE SEQUENCE [LARGE SCALE GENOMIC DNA]</scope>
</reference>
<dbReference type="AlphaFoldDB" id="X6LNA7"/>
<evidence type="ECO:0000313" key="2">
    <source>
        <dbReference type="Proteomes" id="UP000023152"/>
    </source>
</evidence>
<name>X6LNA7_RETFI</name>
<accession>X6LNA7</accession>
<protein>
    <submittedName>
        <fullName evidence="1">Uncharacterized protein</fullName>
    </submittedName>
</protein>
<organism evidence="1 2">
    <name type="scientific">Reticulomyxa filosa</name>
    <dbReference type="NCBI Taxonomy" id="46433"/>
    <lineage>
        <taxon>Eukaryota</taxon>
        <taxon>Sar</taxon>
        <taxon>Rhizaria</taxon>
        <taxon>Retaria</taxon>
        <taxon>Foraminifera</taxon>
        <taxon>Monothalamids</taxon>
        <taxon>Reticulomyxidae</taxon>
        <taxon>Reticulomyxa</taxon>
    </lineage>
</organism>
<evidence type="ECO:0000313" key="1">
    <source>
        <dbReference type="EMBL" id="ETO03104.1"/>
    </source>
</evidence>
<comment type="caution">
    <text evidence="1">The sequence shown here is derived from an EMBL/GenBank/DDBJ whole genome shotgun (WGS) entry which is preliminary data.</text>
</comment>
<gene>
    <name evidence="1" type="ORF">RFI_34306</name>
</gene>
<sequence length="101" mass="11680">IKSNRLNNKLIDDNIFNIFEMKMDYLSQIACEGLKLGQVVISCELQRRILNTISNNYPRKDISVISQLSRINTFGFLQGHESMNSSHPIVSVYFTHLTFQE</sequence>
<dbReference type="EMBL" id="ASPP01034148">
    <property type="protein sequence ID" value="ETO03104.1"/>
    <property type="molecule type" value="Genomic_DNA"/>
</dbReference>